<feature type="region of interest" description="Disordered" evidence="1">
    <location>
        <begin position="41"/>
        <end position="73"/>
    </location>
</feature>
<evidence type="ECO:0000313" key="3">
    <source>
        <dbReference type="Proteomes" id="UP001396898"/>
    </source>
</evidence>
<sequence length="152" mass="17236">MPDYEFSTVSSKSANWQFEGSVAYWSMLCLGRLKITKQDHPNVRADSCAEKRRRHHPPCGQNRESAGYQPQWDNAAGGRDLRQLLLPSTLGEGRQTRTEGVNVMERMLAVQDRVNRVQEMVINVGERLHDAVEDLYEVIANVVATVLGRRRG</sequence>
<name>A0ABR1R927_9PEZI</name>
<dbReference type="EMBL" id="JAQQWI010000017">
    <property type="protein sequence ID" value="KAK8005837.1"/>
    <property type="molecule type" value="Genomic_DNA"/>
</dbReference>
<evidence type="ECO:0000256" key="1">
    <source>
        <dbReference type="SAM" id="MobiDB-lite"/>
    </source>
</evidence>
<dbReference type="Proteomes" id="UP001396898">
    <property type="component" value="Unassembled WGS sequence"/>
</dbReference>
<evidence type="ECO:0008006" key="4">
    <source>
        <dbReference type="Google" id="ProtNLM"/>
    </source>
</evidence>
<accession>A0ABR1R927</accession>
<organism evidence="2 3">
    <name type="scientific">Apiospora marii</name>
    <dbReference type="NCBI Taxonomy" id="335849"/>
    <lineage>
        <taxon>Eukaryota</taxon>
        <taxon>Fungi</taxon>
        <taxon>Dikarya</taxon>
        <taxon>Ascomycota</taxon>
        <taxon>Pezizomycotina</taxon>
        <taxon>Sordariomycetes</taxon>
        <taxon>Xylariomycetidae</taxon>
        <taxon>Amphisphaeriales</taxon>
        <taxon>Apiosporaceae</taxon>
        <taxon>Apiospora</taxon>
    </lineage>
</organism>
<proteinExistence type="predicted"/>
<gene>
    <name evidence="2" type="ORF">PG991_012134</name>
</gene>
<evidence type="ECO:0000313" key="2">
    <source>
        <dbReference type="EMBL" id="KAK8005837.1"/>
    </source>
</evidence>
<comment type="caution">
    <text evidence="2">The sequence shown here is derived from an EMBL/GenBank/DDBJ whole genome shotgun (WGS) entry which is preliminary data.</text>
</comment>
<keyword evidence="3" id="KW-1185">Reference proteome</keyword>
<protein>
    <recommendedName>
        <fullName evidence="4">t-SNARE coiled-coil homology domain-containing protein</fullName>
    </recommendedName>
</protein>
<reference evidence="2 3" key="1">
    <citation type="submission" date="2023-01" db="EMBL/GenBank/DDBJ databases">
        <title>Analysis of 21 Apiospora genomes using comparative genomics revels a genus with tremendous synthesis potential of carbohydrate active enzymes and secondary metabolites.</title>
        <authorList>
            <person name="Sorensen T."/>
        </authorList>
    </citation>
    <scope>NUCLEOTIDE SEQUENCE [LARGE SCALE GENOMIC DNA]</scope>
    <source>
        <strain evidence="2 3">CBS 20057</strain>
    </source>
</reference>
<feature type="compositionally biased region" description="Basic and acidic residues" evidence="1">
    <location>
        <begin position="41"/>
        <end position="50"/>
    </location>
</feature>